<dbReference type="InterPro" id="IPR008969">
    <property type="entry name" value="CarboxyPept-like_regulatory"/>
</dbReference>
<protein>
    <submittedName>
        <fullName evidence="1">TonB-dependent receptor</fullName>
    </submittedName>
</protein>
<evidence type="ECO:0000313" key="2">
    <source>
        <dbReference type="Proteomes" id="UP000655016"/>
    </source>
</evidence>
<dbReference type="Proteomes" id="UP000655016">
    <property type="component" value="Unassembled WGS sequence"/>
</dbReference>
<dbReference type="EMBL" id="BMKP01000007">
    <property type="protein sequence ID" value="GGF19048.1"/>
    <property type="molecule type" value="Genomic_DNA"/>
</dbReference>
<organism evidence="1 2">
    <name type="scientific">Flavobacterium limi</name>
    <dbReference type="NCBI Taxonomy" id="2045105"/>
    <lineage>
        <taxon>Bacteria</taxon>
        <taxon>Pseudomonadati</taxon>
        <taxon>Bacteroidota</taxon>
        <taxon>Flavobacteriia</taxon>
        <taxon>Flavobacteriales</taxon>
        <taxon>Flavobacteriaceae</taxon>
        <taxon>Flavobacterium</taxon>
    </lineage>
</organism>
<dbReference type="SUPFAM" id="SSF56935">
    <property type="entry name" value="Porins"/>
    <property type="match status" value="1"/>
</dbReference>
<gene>
    <name evidence="1" type="ORF">GCM10011518_30560</name>
</gene>
<reference evidence="2" key="1">
    <citation type="journal article" date="2019" name="Int. J. Syst. Evol. Microbiol.">
        <title>The Global Catalogue of Microorganisms (GCM) 10K type strain sequencing project: providing services to taxonomists for standard genome sequencing and annotation.</title>
        <authorList>
            <consortium name="The Broad Institute Genomics Platform"/>
            <consortium name="The Broad Institute Genome Sequencing Center for Infectious Disease"/>
            <person name="Wu L."/>
            <person name="Ma J."/>
        </authorList>
    </citation>
    <scope>NUCLEOTIDE SEQUENCE [LARGE SCALE GENOMIC DNA]</scope>
    <source>
        <strain evidence="2">CGMCC 1.16060</strain>
    </source>
</reference>
<sequence>MVDRKGNGVSFGNVLVKPKGSQSVVAFTHTDNDGKYFLELSETGHLEITFAAMSYKAVSLIILVEENKKYIHNVVLTDEAMTLDEIIIQKEKPVTIKKDTIIFDAKAFAKGNETVVEDLLRRIPGLNISKNGTIKVGNKEVEKVMVEGDDFFEHGYKLLTKNLNASAVDNVEIYKRYSNNRLLKGIENSDKVALNLTLKKDIKTQWFGNMSLGYGVVSENRYEVRTNLMSFRKKVKYYGIGNFNNLGVDAVGDVDYIIRPVNSDGISNIGDTENANKLINLNGFRPNLKDDRTNFNNAELLSLNSIFTVSPKIKVKIMGFFNSDNNTFFRKGIDSYNSGDVSFTNFEDYTLNKKKTIGFGKFDFNYDISKNQMFEYVAKFNHQEDNTKTTLLFNDENTNEKLRENNQLIDQKAVYSNRFENNKVLIFTGRFIAEKTPQEYYNNFFLFQDLLPVGVKANDVRQISENKMQFSGFEAHLLAKKEKGNLLDMRIGIQNRLDVLNSKLEFADDENVINAPEGYNNKVKYNSGDTYFKTKYNHAFGRFAIGANLELHQLFTKLEIREENQSQNPFFINSSILALWEINKTHTIIGSYSYNTTNAKILDIFDGYVLTNYRSFEKGTGEFNQLQSNSLFLNYKFGDWDSKFSSNTSFNYYKNHDFYSTNTLIQPDCSQTEKIIIKNRSMFDLKADVGYLLSSISSIIKIDVNYSKSNYKNIVNNSDLREVKSETLILGPEWKSSFDGFFNYHLGSKWTITEFKTSVINKNTDNISFLDLLFVFNKNLNAEVQTERYYFGNLERQNSKYYFLDLRANYIVTNNKLSFSLSAKNLFDTRTFRQSYISDIVTSKTEYRILPRYVILKMDYRFYKWLSIKIAFLKLPLPLFFAIEIDIDYICAKIF</sequence>
<dbReference type="SUPFAM" id="SSF49464">
    <property type="entry name" value="Carboxypeptidase regulatory domain-like"/>
    <property type="match status" value="1"/>
</dbReference>
<comment type="caution">
    <text evidence="1">The sequence shown here is derived from an EMBL/GenBank/DDBJ whole genome shotgun (WGS) entry which is preliminary data.</text>
</comment>
<accession>A0ABQ1UHA0</accession>
<keyword evidence="2" id="KW-1185">Reference proteome</keyword>
<proteinExistence type="predicted"/>
<name>A0ABQ1UHA0_9FLAO</name>
<evidence type="ECO:0000313" key="1">
    <source>
        <dbReference type="EMBL" id="GGF19048.1"/>
    </source>
</evidence>
<keyword evidence="1" id="KW-0675">Receptor</keyword>